<evidence type="ECO:0000259" key="3">
    <source>
        <dbReference type="Pfam" id="PF12089"/>
    </source>
</evidence>
<feature type="transmembrane region" description="Helical" evidence="2">
    <location>
        <begin position="201"/>
        <end position="224"/>
    </location>
</feature>
<organism evidence="4 5">
    <name type="scientific">Bifidobacterium panos</name>
    <dbReference type="NCBI Taxonomy" id="2675321"/>
    <lineage>
        <taxon>Bacteria</taxon>
        <taxon>Bacillati</taxon>
        <taxon>Actinomycetota</taxon>
        <taxon>Actinomycetes</taxon>
        <taxon>Bifidobacteriales</taxon>
        <taxon>Bifidobacteriaceae</taxon>
        <taxon>Bifidobacterium</taxon>
    </lineage>
</organism>
<dbReference type="Proteomes" id="UP000553756">
    <property type="component" value="Unassembled WGS sequence"/>
</dbReference>
<protein>
    <recommendedName>
        <fullName evidence="3">DUF3566 domain-containing protein</fullName>
    </recommendedName>
</protein>
<dbReference type="Pfam" id="PF12089">
    <property type="entry name" value="DUF3566"/>
    <property type="match status" value="1"/>
</dbReference>
<sequence>MSDNHEENGMDEEEISEVVEEQESEAVDSLDSVDSVDDADSADSADSIDSADLVDEAVDADENLDESADENAAESNQEHRVARSVSNKPLISDEQAREHAESVAPAIQIKPVARRETPRARRMNLSLTRLNPWSVAKVTFMMAVAGAIIQIVAAALVWVLLNVVGVFDQITQIVASTGLDAGGLNLADVFSLPTVLSGTTIFSIIEVVLFTVLATIIALIYNVVSSLVGGVHVTLGDD</sequence>
<gene>
    <name evidence="4" type="ORF">G1C94_0503</name>
</gene>
<keyword evidence="5" id="KW-1185">Reference proteome</keyword>
<evidence type="ECO:0000313" key="5">
    <source>
        <dbReference type="Proteomes" id="UP000553756"/>
    </source>
</evidence>
<comment type="caution">
    <text evidence="4">The sequence shown here is derived from an EMBL/GenBank/DDBJ whole genome shotgun (WGS) entry which is preliminary data.</text>
</comment>
<accession>A0ABX1SYJ1</accession>
<feature type="compositionally biased region" description="Acidic residues" evidence="1">
    <location>
        <begin position="52"/>
        <end position="72"/>
    </location>
</feature>
<dbReference type="InterPro" id="IPR021949">
    <property type="entry name" value="DUF3566_TM"/>
</dbReference>
<proteinExistence type="predicted"/>
<keyword evidence="2" id="KW-1133">Transmembrane helix</keyword>
<dbReference type="EMBL" id="JAAIIJ010000006">
    <property type="protein sequence ID" value="NMN01882.1"/>
    <property type="molecule type" value="Genomic_DNA"/>
</dbReference>
<feature type="compositionally biased region" description="Acidic residues" evidence="1">
    <location>
        <begin position="34"/>
        <end position="43"/>
    </location>
</feature>
<name>A0ABX1SYJ1_9BIFI</name>
<keyword evidence="2" id="KW-0472">Membrane</keyword>
<reference evidence="4 5" key="1">
    <citation type="submission" date="2020-02" db="EMBL/GenBank/DDBJ databases">
        <title>Characterization of phylogenetic diversity of novel bifidobacterial species isolated in Czech ZOOs.</title>
        <authorList>
            <person name="Lugli G.A."/>
            <person name="Vera N.B."/>
            <person name="Ventura M."/>
        </authorList>
    </citation>
    <scope>NUCLEOTIDE SEQUENCE [LARGE SCALE GENOMIC DNA]</scope>
    <source>
        <strain evidence="4 5">DSM 109963</strain>
    </source>
</reference>
<feature type="transmembrane region" description="Helical" evidence="2">
    <location>
        <begin position="138"/>
        <end position="161"/>
    </location>
</feature>
<keyword evidence="2" id="KW-0812">Transmembrane</keyword>
<feature type="region of interest" description="Disordered" evidence="1">
    <location>
        <begin position="1"/>
        <end position="88"/>
    </location>
</feature>
<feature type="domain" description="DUF3566" evidence="3">
    <location>
        <begin position="121"/>
        <end position="237"/>
    </location>
</feature>
<evidence type="ECO:0000313" key="4">
    <source>
        <dbReference type="EMBL" id="NMN01882.1"/>
    </source>
</evidence>
<feature type="compositionally biased region" description="Acidic residues" evidence="1">
    <location>
        <begin position="9"/>
        <end position="28"/>
    </location>
</feature>
<evidence type="ECO:0000256" key="1">
    <source>
        <dbReference type="SAM" id="MobiDB-lite"/>
    </source>
</evidence>
<evidence type="ECO:0000256" key="2">
    <source>
        <dbReference type="SAM" id="Phobius"/>
    </source>
</evidence>